<dbReference type="PANTHER" id="PTHR30576">
    <property type="entry name" value="COLANIC BIOSYNTHESIS UDP-GLUCOSE LIPID CARRIER TRANSFERASE"/>
    <property type="match status" value="1"/>
</dbReference>
<dbReference type="InterPro" id="IPR003362">
    <property type="entry name" value="Bact_transf"/>
</dbReference>
<proteinExistence type="inferred from homology"/>
<gene>
    <name evidence="9" type="ORF">SAMN05444359_11140</name>
</gene>
<feature type="transmembrane region" description="Helical" evidence="7">
    <location>
        <begin position="23"/>
        <end position="45"/>
    </location>
</feature>
<evidence type="ECO:0000256" key="4">
    <source>
        <dbReference type="ARBA" id="ARBA00022692"/>
    </source>
</evidence>
<evidence type="ECO:0000256" key="6">
    <source>
        <dbReference type="ARBA" id="ARBA00023136"/>
    </source>
</evidence>
<protein>
    <submittedName>
        <fullName evidence="9">Putative colanic acid biosysnthesis UDP-glucose lipid carrier transferase</fullName>
    </submittedName>
</protein>
<sequence>MTKNHQKASSLATRPIRKVPHRYDLIITDFVAINLSFLVAAFLIYDSLDVNNMIYRHLPLVFFVNATWVALSMHFEAYRWYERIRIELQLGKILKILVFHLAFITVFYYQILYDAPTSGYLWLTYAIAFLAINTGRIIHHLRVRGRSASFKYIVVGGEEVNIKALIEAFEHSFPKNATMVGRFGRSVYEGINNIGGYQDIKPYLAGRPDIQKVIMFYSRLSLESKREILKMCEAQFIDVEIAPREVSIFPRGYKGHQHGDMFIMTLKQEPLSMLRNKVVKRAFDIFFSLLVIVFILSWLIPIIGILIKIKDPGPVFFVQERSGYHNEVFKVIKFRTMRVNSDSNLVQAQKGDERVFKLGEFLRAKSIDEMPQFINVLFGTMSVVGPRPHMLKHTEQYAALIEQYMIRHKIKPGITGWAQVNGYRGPTEELWKMKKRVEYDVRYLENWSLPLDIRCILYTVFNVAKGEENAV</sequence>
<feature type="transmembrane region" description="Helical" evidence="7">
    <location>
        <begin position="282"/>
        <end position="307"/>
    </location>
</feature>
<evidence type="ECO:0000256" key="2">
    <source>
        <dbReference type="ARBA" id="ARBA00006464"/>
    </source>
</evidence>
<feature type="transmembrane region" description="Helical" evidence="7">
    <location>
        <begin position="93"/>
        <end position="113"/>
    </location>
</feature>
<dbReference type="InParanoid" id="A0A1H9GNK5"/>
<dbReference type="PANTHER" id="PTHR30576:SF0">
    <property type="entry name" value="UNDECAPRENYL-PHOSPHATE N-ACETYLGALACTOSAMINYL 1-PHOSPHATE TRANSFERASE-RELATED"/>
    <property type="match status" value="1"/>
</dbReference>
<accession>A0A1H9GNK5</accession>
<dbReference type="InterPro" id="IPR017475">
    <property type="entry name" value="EPS_sugar_tfrase"/>
</dbReference>
<dbReference type="Pfam" id="PF02397">
    <property type="entry name" value="Bac_transf"/>
    <property type="match status" value="1"/>
</dbReference>
<organism evidence="9 10">
    <name type="scientific">Neolewinella agarilytica</name>
    <dbReference type="NCBI Taxonomy" id="478744"/>
    <lineage>
        <taxon>Bacteria</taxon>
        <taxon>Pseudomonadati</taxon>
        <taxon>Bacteroidota</taxon>
        <taxon>Saprospiria</taxon>
        <taxon>Saprospirales</taxon>
        <taxon>Lewinellaceae</taxon>
        <taxon>Neolewinella</taxon>
    </lineage>
</organism>
<feature type="transmembrane region" description="Helical" evidence="7">
    <location>
        <begin position="57"/>
        <end position="81"/>
    </location>
</feature>
<dbReference type="RefSeq" id="WP_175489336.1">
    <property type="nucleotide sequence ID" value="NZ_FOFB01000011.1"/>
</dbReference>
<name>A0A1H9GNK5_9BACT</name>
<dbReference type="Proteomes" id="UP000199021">
    <property type="component" value="Unassembled WGS sequence"/>
</dbReference>
<dbReference type="STRING" id="478744.SAMN05444359_11140"/>
<evidence type="ECO:0000313" key="10">
    <source>
        <dbReference type="Proteomes" id="UP000199021"/>
    </source>
</evidence>
<dbReference type="GO" id="GO:0016020">
    <property type="term" value="C:membrane"/>
    <property type="evidence" value="ECO:0007669"/>
    <property type="project" value="UniProtKB-SubCell"/>
</dbReference>
<feature type="domain" description="Bacterial sugar transferase" evidence="8">
    <location>
        <begin position="280"/>
        <end position="464"/>
    </location>
</feature>
<comment type="subcellular location">
    <subcellularLocation>
        <location evidence="1">Membrane</location>
        <topology evidence="1">Multi-pass membrane protein</topology>
    </subcellularLocation>
</comment>
<feature type="transmembrane region" description="Helical" evidence="7">
    <location>
        <begin position="119"/>
        <end position="138"/>
    </location>
</feature>
<dbReference type="NCBIfam" id="TIGR03025">
    <property type="entry name" value="EPS_sugtrans"/>
    <property type="match status" value="1"/>
</dbReference>
<evidence type="ECO:0000259" key="8">
    <source>
        <dbReference type="Pfam" id="PF02397"/>
    </source>
</evidence>
<reference evidence="10" key="1">
    <citation type="submission" date="2016-10" db="EMBL/GenBank/DDBJ databases">
        <authorList>
            <person name="Varghese N."/>
            <person name="Submissions S."/>
        </authorList>
    </citation>
    <scope>NUCLEOTIDE SEQUENCE [LARGE SCALE GENOMIC DNA]</scope>
    <source>
        <strain evidence="10">DSM 24740</strain>
    </source>
</reference>
<keyword evidence="3 9" id="KW-0808">Transferase</keyword>
<keyword evidence="4 7" id="KW-0812">Transmembrane</keyword>
<comment type="similarity">
    <text evidence="2">Belongs to the bacterial sugar transferase family.</text>
</comment>
<dbReference type="AlphaFoldDB" id="A0A1H9GNK5"/>
<keyword evidence="5 7" id="KW-1133">Transmembrane helix</keyword>
<evidence type="ECO:0000256" key="7">
    <source>
        <dbReference type="SAM" id="Phobius"/>
    </source>
</evidence>
<keyword evidence="10" id="KW-1185">Reference proteome</keyword>
<evidence type="ECO:0000256" key="3">
    <source>
        <dbReference type="ARBA" id="ARBA00022679"/>
    </source>
</evidence>
<evidence type="ECO:0000256" key="1">
    <source>
        <dbReference type="ARBA" id="ARBA00004141"/>
    </source>
</evidence>
<evidence type="ECO:0000256" key="5">
    <source>
        <dbReference type="ARBA" id="ARBA00022989"/>
    </source>
</evidence>
<dbReference type="EMBL" id="FOFB01000011">
    <property type="protein sequence ID" value="SEQ51727.1"/>
    <property type="molecule type" value="Genomic_DNA"/>
</dbReference>
<evidence type="ECO:0000313" key="9">
    <source>
        <dbReference type="EMBL" id="SEQ51727.1"/>
    </source>
</evidence>
<keyword evidence="6 7" id="KW-0472">Membrane</keyword>
<dbReference type="GO" id="GO:0016780">
    <property type="term" value="F:phosphotransferase activity, for other substituted phosphate groups"/>
    <property type="evidence" value="ECO:0007669"/>
    <property type="project" value="TreeGrafter"/>
</dbReference>